<dbReference type="Proteomes" id="UP001162131">
    <property type="component" value="Unassembled WGS sequence"/>
</dbReference>
<dbReference type="GO" id="GO:0045053">
    <property type="term" value="P:protein retention in Golgi apparatus"/>
    <property type="evidence" value="ECO:0007669"/>
    <property type="project" value="TreeGrafter"/>
</dbReference>
<dbReference type="InterPro" id="IPR026847">
    <property type="entry name" value="VPS13"/>
</dbReference>
<sequence>MFEGLIEKILLAKLGKFIEGLSKDSLKVGILSGDITLENVFLKPDALLMMQIPIIIRYGCIKKLAVKIPWSKLSESPVELVLEGLYIVVIPQEKSEWDYSEQGEIIKRKEFIEACETKRKQIQEQKQLSAEDEVKQKSFIEKLTLRIVDNLKLTIKDINVRFEYMIEDRCFSAGITLNRIESFTTDANWTAFFTDRFQAGQDSGIINKLVNIVNFSIYWNSEDSNLLNFLSSKEEIQKCLKLQIDNCESNQNIISPITAQVKITHYNLWSGFENPQYKILLIFPDVKFVYKQNQFHDCVKLFEYFADFNQFILKIEHKKKFKAWSPDIKNARNLWQFAINCVLKSVKQKKNRAIDMFKLTKSKKDYYQEQFKMLSRELRQKGSLSKEKEDLYNKIIFISEYDDLSEWTNHVIAVVEHEEEAKKNKKTSWFSVFGKNKDKAKGNEEEKYEEIFKNVNSSASLQDNIPPSYVWMKLDFELHQSSIEISKKNVKGENEKIVFVCQNLYYHLDMRRDGGDMSLNIHDLYLASIDENEEIIICKQLSQSETPFIRAAINLKPLDLDCAAYFAFRSQPFEVIYNSKALSRILSFFVVPSSHQAAKVIAGDILQSIADTSQETITDLLYGESKYIVNISACGPKLKFPSKNKVLIISLGDLDICTEDSSQDDYYSRYQCSLKSIEMVACSKRVTTEIVSKFDIYTSIDFLKSKYQKRKKYGLFEQNVTSVKTKIQLPLLNITVSPAIYEQLLEVEKSIKLEDEAALCISTDKAEILKNSLLSSPLQKLGTNMQLWYNYHAVLSESYIYFFKDESDEIADTSYYIKDCNLILQEINKIKLENRYGECILCFSSPDLYEIWLKTLNKQISDLSSTKSAAVSLERARPGNHLANIVFFANEISCKLLDEEDYLLCEFKLSEIINEFNIRPYDVKILSKLQHFEMIGFKQNHSEEVETLAKSSDENELIGIEILVANSQSPYFKGEDISLTIRFGSLNVIFNPDLIRKIFWFFTLTPKNEVKKSSKTASINPDHILCHTIIFINSISATLITNETPFPLALSNVQDLYLEIFIKNGSVSVIGSLKNLEISDLTNYPYTGELSSSMPSKLFSIRQNEESLLSFSFVSYDKDNFKKPADRDSILDLNMNSICVNFMQQPVMRLIDVFMMKILTMFDSKKLIADYLSNDVNFTSINVTVNNPLIYLSPYPGHNGIFVVDLGNIQLSNKRLENEGFFNDVYMVTLKNMNLRSNYQKISENFEVRLDILTNVYSVLQENNLELDRSIKIIGESDRIKLHFSQNDYALLMRLLKFNLAYDDQRNDWFFYGKNSNSIIYNAQKSLILLFKMSIKDFSILFIENSIKILEVFVLGQNLEVKQFTDKNIKMSYSCHNLCGLINTYSSKNEVERQKTQQIFSVPTDSVIKNIEFQDDGTPSSLVLFGPINDNFEYSPPILDLSINYGADGSQDIHIEMNEIRINFHLGIFLELSNYFSKNLVSPEEFENITHKSPYASKNNFSPKPSLHFSLFITSPIIVIPSLVTNRVLALQSDIELTYSISYCWQGTKIEELIIQLIKIEKFEIYSCLLDDLSGKNSFQNIQKRKIIEPVQVSLELKNENIEGLITGRNLYQIGCFYITISYKDLLLINDALNIQLESKEKYDGNSGLSKNSNTKKYIIEEKQNKDITNIFSVQGLKLIIINDASGAYSPVLNFETQPFSFKMSQQNDLCDMRGIIEIKSDYYNPRIDIWEPFIEPIMIRVEYKHNPNLLPQKQAVFLVDDSNPFNINLTEVMISHFLWVSNTWNDKNSQIYSDCLEKVSPLCIYNDLGYTIIVEKNSNISKNDHGFVMIIEQGKFSDYEFKTSDTRVMEFSQSYLNITIYDSEIPCEPITNVPFNRVQSLTYNFSLKNQKYPVIIDIELKESRKLLRVKSPITIINQTNADMKILLHNGFKTEEKFCEISKSCIVPVDFTKSLFGAAPICFGGDPKLHSFQEFCSNKNGYSIEMKCEEFYFIMLLKKDKINPEKKTILLCPTFIIRNFLPNMMTMNLFCQSQYQSNVEDLEIESGGSASVYNAFSGSEIQYSVMVAPYIRSPQTLLFSKKKPPPKTMTLLDPFLQETKINIEYQHNGSRIFTFYPIAVIINSTALPLSFFYKNAGGAKPFAGQCDRLNIIPIQNENKIAIGYEVAKSKFFKIDAVGLKNIIEFESPKRIKYQFTYEVTLNRVVENEMLFMRAVKIAPRFLFVNLMNDDLLIKQHNSTGEFLLARESREPFHWMDSTKDELIAITIPGQIWNYSGVFSISSIEALTLQLKNLYDPGIFKLIKVEVRLIESIAYVMFQEENTENSSYRLENCSSNFFVSIYQKGYKDDERWVDCNSSLPFAWTEPFYENILVVEFFYGSFGCIPERYEEIKEFSFNKNRVNYEIGVNVGKEVFFIYAATYNQGSMKILKISDLPLNEDSNDISNIHTQWMLTIPCLGISLIENSHEHTRELLYLNFSDIILLTQQTKNMNRTELAVKNFQIDNQLNQNAVFPVLLYFPSIQNNAITMLISTSTNTVKNYFYFETLEVVFQPINLNVESSMVKKLLSVSSRIHFNKGAIELSTSTYTKHFHPSWSFEDTLYLDLTFYFESFSLSPSKIILSYTPIQEEKENKAKSFDVLIKALGMAITAVEEAPIEFSEVKMTDLYGTQSQIMSALTTHYKTQLTGGLIHLIGHSVVLGNPVGLLNNLKTGISDFFNKPIDGMSGGAKGAGKGFIQGADSLMKNTVQGAFGTVSMVTNTVATGISSITSDKEYMMERQQDKVKNKPKNIFQGLGMGASSLFKGIGKGITDIATKPIKGYKKDKGKGAIKETGKAMAGLITKPIAGVFDAVTQAAEGIKNSASNRIPPSAHKRSRLPRPVYGENSMIKCYNNNDAYVVFELAKKDKTFINEKFMAMDSGTDQKRNQWLLALYETKITLIDADSFAIKWIIHLKMIEIIEIMENGCAIHIVQDENNRAKGRSCFFVPINTPRIIEILGERISVFKSQ</sequence>
<gene>
    <name evidence="5" type="ORF">BSTOLATCC_MIC65115</name>
</gene>
<keyword evidence="3" id="KW-0445">Lipid transport</keyword>
<evidence type="ECO:0000313" key="5">
    <source>
        <dbReference type="EMBL" id="CAG9335795.1"/>
    </source>
</evidence>
<dbReference type="GO" id="GO:0006623">
    <property type="term" value="P:protein targeting to vacuole"/>
    <property type="evidence" value="ECO:0007669"/>
    <property type="project" value="TreeGrafter"/>
</dbReference>
<comment type="similarity">
    <text evidence="1">Belongs to the VPS13 family.</text>
</comment>
<dbReference type="InterPro" id="IPR026854">
    <property type="entry name" value="VPS13_N"/>
</dbReference>
<evidence type="ECO:0000256" key="1">
    <source>
        <dbReference type="ARBA" id="ARBA00006545"/>
    </source>
</evidence>
<evidence type="ECO:0000313" key="6">
    <source>
        <dbReference type="Proteomes" id="UP001162131"/>
    </source>
</evidence>
<comment type="caution">
    <text evidence="5">The sequence shown here is derived from an EMBL/GenBank/DDBJ whole genome shotgun (WGS) entry which is preliminary data.</text>
</comment>
<dbReference type="SUPFAM" id="SSF50729">
    <property type="entry name" value="PH domain-like"/>
    <property type="match status" value="1"/>
</dbReference>
<dbReference type="SMART" id="SM00233">
    <property type="entry name" value="PH"/>
    <property type="match status" value="1"/>
</dbReference>
<proteinExistence type="inferred from homology"/>
<dbReference type="Pfam" id="PF12624">
    <property type="entry name" value="VPS13_N"/>
    <property type="match status" value="1"/>
</dbReference>
<dbReference type="PANTHER" id="PTHR16166:SF93">
    <property type="entry name" value="INTERMEMBRANE LIPID TRANSFER PROTEIN VPS13"/>
    <property type="match status" value="1"/>
</dbReference>
<accession>A0AAU9KJ68</accession>
<dbReference type="GO" id="GO:0006869">
    <property type="term" value="P:lipid transport"/>
    <property type="evidence" value="ECO:0007669"/>
    <property type="project" value="UniProtKB-KW"/>
</dbReference>
<evidence type="ECO:0000259" key="4">
    <source>
        <dbReference type="SMART" id="SM00233"/>
    </source>
</evidence>
<evidence type="ECO:0000256" key="3">
    <source>
        <dbReference type="ARBA" id="ARBA00023055"/>
    </source>
</evidence>
<keyword evidence="2" id="KW-0813">Transport</keyword>
<dbReference type="PANTHER" id="PTHR16166">
    <property type="entry name" value="VACUOLAR PROTEIN SORTING-ASSOCIATED PROTEIN VPS13"/>
    <property type="match status" value="1"/>
</dbReference>
<dbReference type="EMBL" id="CAJZBQ010000063">
    <property type="protein sequence ID" value="CAG9335795.1"/>
    <property type="molecule type" value="Genomic_DNA"/>
</dbReference>
<organism evidence="5 6">
    <name type="scientific">Blepharisma stoltei</name>
    <dbReference type="NCBI Taxonomy" id="1481888"/>
    <lineage>
        <taxon>Eukaryota</taxon>
        <taxon>Sar</taxon>
        <taxon>Alveolata</taxon>
        <taxon>Ciliophora</taxon>
        <taxon>Postciliodesmatophora</taxon>
        <taxon>Heterotrichea</taxon>
        <taxon>Heterotrichida</taxon>
        <taxon>Blepharismidae</taxon>
        <taxon>Blepharisma</taxon>
    </lineage>
</organism>
<protein>
    <recommendedName>
        <fullName evidence="4">PH domain-containing protein</fullName>
    </recommendedName>
</protein>
<feature type="domain" description="PH" evidence="4">
    <location>
        <begin position="772"/>
        <end position="863"/>
    </location>
</feature>
<name>A0AAU9KJ68_9CILI</name>
<reference evidence="5" key="1">
    <citation type="submission" date="2021-09" db="EMBL/GenBank/DDBJ databases">
        <authorList>
            <consortium name="AG Swart"/>
            <person name="Singh M."/>
            <person name="Singh A."/>
            <person name="Seah K."/>
            <person name="Emmerich C."/>
        </authorList>
    </citation>
    <scope>NUCLEOTIDE SEQUENCE</scope>
    <source>
        <strain evidence="5">ATCC30299</strain>
    </source>
</reference>
<dbReference type="InterPro" id="IPR009543">
    <property type="entry name" value="VPS13_VAB"/>
</dbReference>
<keyword evidence="6" id="KW-1185">Reference proteome</keyword>
<dbReference type="InterPro" id="IPR001849">
    <property type="entry name" value="PH_domain"/>
</dbReference>
<dbReference type="Pfam" id="PF25036">
    <property type="entry name" value="VPS13_VAB"/>
    <property type="match status" value="1"/>
</dbReference>
<evidence type="ECO:0000256" key="2">
    <source>
        <dbReference type="ARBA" id="ARBA00022448"/>
    </source>
</evidence>